<dbReference type="InterPro" id="IPR036179">
    <property type="entry name" value="Ig-like_dom_sf"/>
</dbReference>
<dbReference type="InterPro" id="IPR037448">
    <property type="entry name" value="Zig-8"/>
</dbReference>
<dbReference type="InterPro" id="IPR013106">
    <property type="entry name" value="Ig_V-set"/>
</dbReference>
<organism evidence="3 4">
    <name type="scientific">Magallana gigas</name>
    <name type="common">Pacific oyster</name>
    <name type="synonym">Crassostrea gigas</name>
    <dbReference type="NCBI Taxonomy" id="29159"/>
    <lineage>
        <taxon>Eukaryota</taxon>
        <taxon>Metazoa</taxon>
        <taxon>Spiralia</taxon>
        <taxon>Lophotrochozoa</taxon>
        <taxon>Mollusca</taxon>
        <taxon>Bivalvia</taxon>
        <taxon>Autobranchia</taxon>
        <taxon>Pteriomorphia</taxon>
        <taxon>Ostreida</taxon>
        <taxon>Ostreoidea</taxon>
        <taxon>Ostreidae</taxon>
        <taxon>Magallana</taxon>
    </lineage>
</organism>
<feature type="domain" description="Ig-like" evidence="2">
    <location>
        <begin position="142"/>
        <end position="249"/>
    </location>
</feature>
<dbReference type="InterPro" id="IPR003599">
    <property type="entry name" value="Ig_sub"/>
</dbReference>
<evidence type="ECO:0000259" key="2">
    <source>
        <dbReference type="PROSITE" id="PS50835"/>
    </source>
</evidence>
<evidence type="ECO:0000256" key="1">
    <source>
        <dbReference type="SAM" id="MobiDB-lite"/>
    </source>
</evidence>
<dbReference type="PANTHER" id="PTHR23279">
    <property type="entry name" value="DEFECTIVE PROBOSCIS EXTENSION RESPONSE DPR -RELATED"/>
    <property type="match status" value="1"/>
</dbReference>
<dbReference type="InterPro" id="IPR003598">
    <property type="entry name" value="Ig_sub2"/>
</dbReference>
<dbReference type="Pfam" id="PF07686">
    <property type="entry name" value="V-set"/>
    <property type="match status" value="1"/>
</dbReference>
<dbReference type="PROSITE" id="PS50835">
    <property type="entry name" value="IG_LIKE"/>
    <property type="match status" value="2"/>
</dbReference>
<dbReference type="PANTHER" id="PTHR23279:SF36">
    <property type="entry name" value="DEFECTIVE PROBOSCIS EXTENSION RESPONSE 9, ISOFORM A"/>
    <property type="match status" value="1"/>
</dbReference>
<name>A0A8W8I6W9_MAGGI</name>
<dbReference type="GO" id="GO:0050808">
    <property type="term" value="P:synapse organization"/>
    <property type="evidence" value="ECO:0007669"/>
    <property type="project" value="TreeGrafter"/>
</dbReference>
<dbReference type="SMART" id="SM00409">
    <property type="entry name" value="IG"/>
    <property type="match status" value="2"/>
</dbReference>
<evidence type="ECO:0000313" key="3">
    <source>
        <dbReference type="EnsemblMetazoa" id="G12772.1:cds"/>
    </source>
</evidence>
<dbReference type="SUPFAM" id="SSF48726">
    <property type="entry name" value="Immunoglobulin"/>
    <property type="match status" value="2"/>
</dbReference>
<dbReference type="InterPro" id="IPR013783">
    <property type="entry name" value="Ig-like_fold"/>
</dbReference>
<dbReference type="Gene3D" id="2.60.40.10">
    <property type="entry name" value="Immunoglobulins"/>
    <property type="match status" value="2"/>
</dbReference>
<proteinExistence type="predicted"/>
<dbReference type="AlphaFoldDB" id="A0A8W8I6W9"/>
<dbReference type="SMART" id="SM00408">
    <property type="entry name" value="IGc2"/>
    <property type="match status" value="2"/>
</dbReference>
<dbReference type="Pfam" id="PF00047">
    <property type="entry name" value="ig"/>
    <property type="match status" value="1"/>
</dbReference>
<sequence>MAIRFLIYKKDLIHVLFLTFLVSVRAYNYKRQVRPTFLDTGRRNITVAKGGLAELRCRIRNLGPKEVAWRKLSMDYPLTVGTFVFEKDDHISVDHKTLSSDVAEWNLVIKRAQPKHSGTYECQISATNVLTHHVHLHVLDSPSGVESAIELGGTKYVNLYDPITLTCNATFGRDALSSAQVDWFHNGQIIKSSDSHWSNRLRIAQYIASDGRTIISELRITHSVHEDDGRYVCRTTNYVNDRQETDSIDVIVLTTANKDISKRTGDKAGIHDGGGMAKAGQSDRNGSSHVKASLCTNIALLLIAIAVLRLTDGSYPSIESGAINTVLRRIPTETVFEIVRLVQPFVSCFHSMIRINRTVDDS</sequence>
<feature type="domain" description="Ig-like" evidence="2">
    <location>
        <begin position="35"/>
        <end position="125"/>
    </location>
</feature>
<evidence type="ECO:0000313" key="4">
    <source>
        <dbReference type="Proteomes" id="UP000005408"/>
    </source>
</evidence>
<dbReference type="InterPro" id="IPR007110">
    <property type="entry name" value="Ig-like_dom"/>
</dbReference>
<feature type="region of interest" description="Disordered" evidence="1">
    <location>
        <begin position="264"/>
        <end position="284"/>
    </location>
</feature>
<dbReference type="GO" id="GO:0032589">
    <property type="term" value="C:neuron projection membrane"/>
    <property type="evidence" value="ECO:0007669"/>
    <property type="project" value="TreeGrafter"/>
</dbReference>
<dbReference type="Proteomes" id="UP000005408">
    <property type="component" value="Unassembled WGS sequence"/>
</dbReference>
<dbReference type="InterPro" id="IPR013151">
    <property type="entry name" value="Immunoglobulin_dom"/>
</dbReference>
<keyword evidence="4" id="KW-1185">Reference proteome</keyword>
<reference evidence="3" key="1">
    <citation type="submission" date="2022-08" db="UniProtKB">
        <authorList>
            <consortium name="EnsemblMetazoa"/>
        </authorList>
    </citation>
    <scope>IDENTIFICATION</scope>
    <source>
        <strain evidence="3">05x7-T-G4-1.051#20</strain>
    </source>
</reference>
<protein>
    <recommendedName>
        <fullName evidence="2">Ig-like domain-containing protein</fullName>
    </recommendedName>
</protein>
<dbReference type="EnsemblMetazoa" id="G12772.1">
    <property type="protein sequence ID" value="G12772.1:cds"/>
    <property type="gene ID" value="G12772"/>
</dbReference>
<accession>A0A8W8I6W9</accession>